<dbReference type="RefSeq" id="WP_326089729.1">
    <property type="nucleotide sequence ID" value="NZ_JARLKZ010000015.1"/>
</dbReference>
<accession>A0ABU6GQI5</accession>
<reference evidence="1 2" key="1">
    <citation type="submission" date="2023-03" db="EMBL/GenBank/DDBJ databases">
        <title>Bacillus Genome Sequencing.</title>
        <authorList>
            <person name="Dunlap C."/>
        </authorList>
    </citation>
    <scope>NUCLEOTIDE SEQUENCE [LARGE SCALE GENOMIC DNA]</scope>
    <source>
        <strain evidence="1 2">BD-525</strain>
    </source>
</reference>
<sequence>MEGVTEGRMVHYVLPESRVFGKGQHRPAIIVNAHGGKLEGGRANLIVFLDCTNDFDLDVNGVPALIMWANSVSYSDDHESGTWHWPERL</sequence>
<protein>
    <submittedName>
        <fullName evidence="1">Uncharacterized protein</fullName>
    </submittedName>
</protein>
<keyword evidence="2" id="KW-1185">Reference proteome</keyword>
<proteinExistence type="predicted"/>
<evidence type="ECO:0000313" key="2">
    <source>
        <dbReference type="Proteomes" id="UP001344632"/>
    </source>
</evidence>
<dbReference type="EMBL" id="JARLKZ010000015">
    <property type="protein sequence ID" value="MEC0241989.1"/>
    <property type="molecule type" value="Genomic_DNA"/>
</dbReference>
<dbReference type="Proteomes" id="UP001344632">
    <property type="component" value="Unassembled WGS sequence"/>
</dbReference>
<name>A0ABU6GQI5_9BACL</name>
<evidence type="ECO:0000313" key="1">
    <source>
        <dbReference type="EMBL" id="MEC0241989.1"/>
    </source>
</evidence>
<comment type="caution">
    <text evidence="1">The sequence shown here is derived from an EMBL/GenBank/DDBJ whole genome shotgun (WGS) entry which is preliminary data.</text>
</comment>
<organism evidence="1 2">
    <name type="scientific">Paenibacillus dokdonensis</name>
    <dbReference type="NCBI Taxonomy" id="2567944"/>
    <lineage>
        <taxon>Bacteria</taxon>
        <taxon>Bacillati</taxon>
        <taxon>Bacillota</taxon>
        <taxon>Bacilli</taxon>
        <taxon>Bacillales</taxon>
        <taxon>Paenibacillaceae</taxon>
        <taxon>Paenibacillus</taxon>
    </lineage>
</organism>
<gene>
    <name evidence="1" type="ORF">P4H66_19485</name>
</gene>